<evidence type="ECO:0000313" key="6">
    <source>
        <dbReference type="EMBL" id="SUX31576.1"/>
    </source>
</evidence>
<name>A0AAX2M6F7_CHRVL</name>
<dbReference type="RefSeq" id="WP_076225890.1">
    <property type="nucleotide sequence ID" value="NZ_JBHMEH010000007.1"/>
</dbReference>
<evidence type="ECO:0000256" key="1">
    <source>
        <dbReference type="ARBA" id="ARBA00009437"/>
    </source>
</evidence>
<dbReference type="InterPro" id="IPR036390">
    <property type="entry name" value="WH_DNA-bd_sf"/>
</dbReference>
<dbReference type="SUPFAM" id="SSF53850">
    <property type="entry name" value="Periplasmic binding protein-like II"/>
    <property type="match status" value="1"/>
</dbReference>
<dbReference type="GO" id="GO:0003677">
    <property type="term" value="F:DNA binding"/>
    <property type="evidence" value="ECO:0007669"/>
    <property type="project" value="UniProtKB-KW"/>
</dbReference>
<dbReference type="InterPro" id="IPR005119">
    <property type="entry name" value="LysR_subst-bd"/>
</dbReference>
<dbReference type="Proteomes" id="UP000254029">
    <property type="component" value="Unassembled WGS sequence"/>
</dbReference>
<gene>
    <name evidence="6" type="primary">gltC_1</name>
    <name evidence="6" type="ORF">NCTC8684_00624</name>
</gene>
<sequence length="307" mass="32348">MRKTLLDLDALQSFVRGVELGSFARAAEGLHRSTSAISAQLKKLEEQAGMPILQKNGRGLEPTPAGEALLSYARRLLELNDEAVQALKGTALAGSVRLGLAEDFGEGLLPDALGRFARACPDVCVEVKVGRSQGLQQALRNGQLDLALLWSDGSHWPHQDQLGQIPLHWIASSATVARAPGQPVSLALFDPPCLARRQACDALDQAGLAWRVAVNGSSLASLWSAVRAGLGVTARAALCLPPDLKPLDATAAGLPPLQKLELALWRAQTPLPVAAEQLRLILLDGAAAQITAGERAAPKPRLPEAAA</sequence>
<dbReference type="InterPro" id="IPR036388">
    <property type="entry name" value="WH-like_DNA-bd_sf"/>
</dbReference>
<dbReference type="Pfam" id="PF00126">
    <property type="entry name" value="HTH_1"/>
    <property type="match status" value="1"/>
</dbReference>
<dbReference type="AlphaFoldDB" id="A0AAX2M6F7"/>
<evidence type="ECO:0000259" key="5">
    <source>
        <dbReference type="PROSITE" id="PS50931"/>
    </source>
</evidence>
<dbReference type="EMBL" id="UIGR01000001">
    <property type="protein sequence ID" value="SUX31576.1"/>
    <property type="molecule type" value="Genomic_DNA"/>
</dbReference>
<feature type="domain" description="HTH lysR-type" evidence="5">
    <location>
        <begin position="6"/>
        <end position="63"/>
    </location>
</feature>
<keyword evidence="3" id="KW-0238">DNA-binding</keyword>
<comment type="similarity">
    <text evidence="1">Belongs to the LysR transcriptional regulatory family.</text>
</comment>
<organism evidence="6 7">
    <name type="scientific">Chromobacterium violaceum</name>
    <dbReference type="NCBI Taxonomy" id="536"/>
    <lineage>
        <taxon>Bacteria</taxon>
        <taxon>Pseudomonadati</taxon>
        <taxon>Pseudomonadota</taxon>
        <taxon>Betaproteobacteria</taxon>
        <taxon>Neisseriales</taxon>
        <taxon>Chromobacteriaceae</taxon>
        <taxon>Chromobacterium</taxon>
    </lineage>
</organism>
<keyword evidence="2" id="KW-0805">Transcription regulation</keyword>
<evidence type="ECO:0000256" key="4">
    <source>
        <dbReference type="ARBA" id="ARBA00023163"/>
    </source>
</evidence>
<dbReference type="InterPro" id="IPR050176">
    <property type="entry name" value="LTTR"/>
</dbReference>
<dbReference type="FunFam" id="1.10.10.10:FF:000001">
    <property type="entry name" value="LysR family transcriptional regulator"/>
    <property type="match status" value="1"/>
</dbReference>
<keyword evidence="4" id="KW-0804">Transcription</keyword>
<proteinExistence type="inferred from homology"/>
<accession>A0AAX2M6F7</accession>
<evidence type="ECO:0000256" key="3">
    <source>
        <dbReference type="ARBA" id="ARBA00023125"/>
    </source>
</evidence>
<evidence type="ECO:0000256" key="2">
    <source>
        <dbReference type="ARBA" id="ARBA00023015"/>
    </source>
</evidence>
<dbReference type="Gene3D" id="3.40.190.10">
    <property type="entry name" value="Periplasmic binding protein-like II"/>
    <property type="match status" value="2"/>
</dbReference>
<dbReference type="PROSITE" id="PS50931">
    <property type="entry name" value="HTH_LYSR"/>
    <property type="match status" value="1"/>
</dbReference>
<protein>
    <submittedName>
        <fullName evidence="6">HTH-type transcriptional regulator gltC</fullName>
    </submittedName>
</protein>
<dbReference type="GO" id="GO:0003700">
    <property type="term" value="F:DNA-binding transcription factor activity"/>
    <property type="evidence" value="ECO:0007669"/>
    <property type="project" value="InterPro"/>
</dbReference>
<dbReference type="SUPFAM" id="SSF46785">
    <property type="entry name" value="Winged helix' DNA-binding domain"/>
    <property type="match status" value="1"/>
</dbReference>
<dbReference type="Pfam" id="PF03466">
    <property type="entry name" value="LysR_substrate"/>
    <property type="match status" value="1"/>
</dbReference>
<evidence type="ECO:0000313" key="7">
    <source>
        <dbReference type="Proteomes" id="UP000254029"/>
    </source>
</evidence>
<dbReference type="PANTHER" id="PTHR30579">
    <property type="entry name" value="TRANSCRIPTIONAL REGULATOR"/>
    <property type="match status" value="1"/>
</dbReference>
<dbReference type="Gene3D" id="1.10.10.10">
    <property type="entry name" value="Winged helix-like DNA-binding domain superfamily/Winged helix DNA-binding domain"/>
    <property type="match status" value="1"/>
</dbReference>
<reference evidence="6 7" key="1">
    <citation type="submission" date="2018-06" db="EMBL/GenBank/DDBJ databases">
        <authorList>
            <consortium name="Pathogen Informatics"/>
            <person name="Doyle S."/>
        </authorList>
    </citation>
    <scope>NUCLEOTIDE SEQUENCE [LARGE SCALE GENOMIC DNA]</scope>
    <source>
        <strain evidence="6 7">NCTC8684</strain>
    </source>
</reference>
<comment type="caution">
    <text evidence="6">The sequence shown here is derived from an EMBL/GenBank/DDBJ whole genome shotgun (WGS) entry which is preliminary data.</text>
</comment>
<dbReference type="InterPro" id="IPR000847">
    <property type="entry name" value="LysR_HTH_N"/>
</dbReference>
<dbReference type="PANTHER" id="PTHR30579:SF7">
    <property type="entry name" value="HTH-TYPE TRANSCRIPTIONAL REGULATOR LRHA-RELATED"/>
    <property type="match status" value="1"/>
</dbReference>